<dbReference type="InterPro" id="IPR011004">
    <property type="entry name" value="Trimer_LpxA-like_sf"/>
</dbReference>
<comment type="similarity">
    <text evidence="1">Belongs to the transferase hexapeptide repeat family.</text>
</comment>
<name>A0ABS2CEB7_9NEIS</name>
<keyword evidence="3" id="KW-0012">Acyltransferase</keyword>
<accession>A0ABS2CEB7</accession>
<dbReference type="RefSeq" id="WP_203571675.1">
    <property type="nucleotide sequence ID" value="NZ_WOFE01000006.1"/>
</dbReference>
<dbReference type="PANTHER" id="PTHR42811">
    <property type="entry name" value="SERINE ACETYLTRANSFERASE"/>
    <property type="match status" value="1"/>
</dbReference>
<dbReference type="Gene3D" id="2.160.10.10">
    <property type="entry name" value="Hexapeptide repeat proteins"/>
    <property type="match status" value="1"/>
</dbReference>
<evidence type="ECO:0000256" key="2">
    <source>
        <dbReference type="ARBA" id="ARBA00022679"/>
    </source>
</evidence>
<protein>
    <submittedName>
        <fullName evidence="4">Serine acetyltransferase</fullName>
    </submittedName>
</protein>
<dbReference type="Proteomes" id="UP001195660">
    <property type="component" value="Unassembled WGS sequence"/>
</dbReference>
<dbReference type="Pfam" id="PF00132">
    <property type="entry name" value="Hexapep"/>
    <property type="match status" value="1"/>
</dbReference>
<dbReference type="EMBL" id="WOFE01000006">
    <property type="protein sequence ID" value="MBM5572347.1"/>
    <property type="molecule type" value="Genomic_DNA"/>
</dbReference>
<sequence length="149" mass="15806">MKIISTEEFNSYRTAKLGLVNRVINFTFQYIPVLNVLIKYLLHLDLPRTNLNGLRLGHPFGIVINPGCSLGKNITIFQGVTLGSKRTGSHAGAPIIADNVIVFPNSVIIGRISIGKNAVIGAGSIVVSDVPDFAVVAGNPAVVIGMQGK</sequence>
<evidence type="ECO:0000256" key="3">
    <source>
        <dbReference type="ARBA" id="ARBA00023315"/>
    </source>
</evidence>
<gene>
    <name evidence="4" type="ORF">GM173_12285</name>
</gene>
<evidence type="ECO:0000313" key="4">
    <source>
        <dbReference type="EMBL" id="MBM5572347.1"/>
    </source>
</evidence>
<dbReference type="InterPro" id="IPR045304">
    <property type="entry name" value="LbH_SAT"/>
</dbReference>
<evidence type="ECO:0000313" key="5">
    <source>
        <dbReference type="Proteomes" id="UP001195660"/>
    </source>
</evidence>
<keyword evidence="5" id="KW-1185">Reference proteome</keyword>
<keyword evidence="2" id="KW-0808">Transferase</keyword>
<comment type="caution">
    <text evidence="4">The sequence shown here is derived from an EMBL/GenBank/DDBJ whole genome shotgun (WGS) entry which is preliminary data.</text>
</comment>
<evidence type="ECO:0000256" key="1">
    <source>
        <dbReference type="ARBA" id="ARBA00007274"/>
    </source>
</evidence>
<organism evidence="4 5">
    <name type="scientific">Deefgea chitinilytica</name>
    <dbReference type="NCBI Taxonomy" id="570276"/>
    <lineage>
        <taxon>Bacteria</taxon>
        <taxon>Pseudomonadati</taxon>
        <taxon>Pseudomonadota</taxon>
        <taxon>Betaproteobacteria</taxon>
        <taxon>Neisseriales</taxon>
        <taxon>Chitinibacteraceae</taxon>
        <taxon>Deefgea</taxon>
    </lineage>
</organism>
<dbReference type="CDD" id="cd03354">
    <property type="entry name" value="LbH_SAT"/>
    <property type="match status" value="1"/>
</dbReference>
<dbReference type="SUPFAM" id="SSF51161">
    <property type="entry name" value="Trimeric LpxA-like enzymes"/>
    <property type="match status" value="1"/>
</dbReference>
<dbReference type="InterPro" id="IPR001451">
    <property type="entry name" value="Hexapep"/>
</dbReference>
<proteinExistence type="inferred from homology"/>
<reference evidence="4 5" key="1">
    <citation type="submission" date="2019-11" db="EMBL/GenBank/DDBJ databases">
        <title>Novel Deefgea species.</title>
        <authorList>
            <person name="Han J.-H."/>
        </authorList>
    </citation>
    <scope>NUCLEOTIDE SEQUENCE [LARGE SCALE GENOMIC DNA]</scope>
    <source>
        <strain evidence="4 5">LMG 24817</strain>
    </source>
</reference>